<evidence type="ECO:0000313" key="1">
    <source>
        <dbReference type="EMBL" id="GMH25457.1"/>
    </source>
</evidence>
<comment type="caution">
    <text evidence="1">The sequence shown here is derived from an EMBL/GenBank/DDBJ whole genome shotgun (WGS) entry which is preliminary data.</text>
</comment>
<protein>
    <submittedName>
        <fullName evidence="1">Uncharacterized protein</fullName>
    </submittedName>
</protein>
<proteinExistence type="predicted"/>
<name>A0AAD3TBI3_NEPGR</name>
<dbReference type="EMBL" id="BSYO01000029">
    <property type="protein sequence ID" value="GMH25457.1"/>
    <property type="molecule type" value="Genomic_DNA"/>
</dbReference>
<evidence type="ECO:0000313" key="2">
    <source>
        <dbReference type="Proteomes" id="UP001279734"/>
    </source>
</evidence>
<keyword evidence="2" id="KW-1185">Reference proteome</keyword>
<organism evidence="1 2">
    <name type="scientific">Nepenthes gracilis</name>
    <name type="common">Slender pitcher plant</name>
    <dbReference type="NCBI Taxonomy" id="150966"/>
    <lineage>
        <taxon>Eukaryota</taxon>
        <taxon>Viridiplantae</taxon>
        <taxon>Streptophyta</taxon>
        <taxon>Embryophyta</taxon>
        <taxon>Tracheophyta</taxon>
        <taxon>Spermatophyta</taxon>
        <taxon>Magnoliopsida</taxon>
        <taxon>eudicotyledons</taxon>
        <taxon>Gunneridae</taxon>
        <taxon>Pentapetalae</taxon>
        <taxon>Caryophyllales</taxon>
        <taxon>Nepenthaceae</taxon>
        <taxon>Nepenthes</taxon>
    </lineage>
</organism>
<dbReference type="Proteomes" id="UP001279734">
    <property type="component" value="Unassembled WGS sequence"/>
</dbReference>
<gene>
    <name evidence="1" type="ORF">Nepgr_027300</name>
</gene>
<sequence>MSEAEAEPQPYPPFPVFEHRIPISISPKTLLNPSLFADQHLSSNRLASQQSTLHALGNGQVLDSGAL</sequence>
<reference evidence="1" key="1">
    <citation type="submission" date="2023-05" db="EMBL/GenBank/DDBJ databases">
        <title>Nepenthes gracilis genome sequencing.</title>
        <authorList>
            <person name="Fukushima K."/>
        </authorList>
    </citation>
    <scope>NUCLEOTIDE SEQUENCE</scope>
    <source>
        <strain evidence="1">SING2019-196</strain>
    </source>
</reference>
<dbReference type="AlphaFoldDB" id="A0AAD3TBI3"/>
<accession>A0AAD3TBI3</accession>